<evidence type="ECO:0000313" key="2">
    <source>
        <dbReference type="Proteomes" id="UP001458880"/>
    </source>
</evidence>
<protein>
    <submittedName>
        <fullName evidence="1">Uncharacterized protein</fullName>
    </submittedName>
</protein>
<name>A0AAW1LT71_POPJA</name>
<comment type="caution">
    <text evidence="1">The sequence shown here is derived from an EMBL/GenBank/DDBJ whole genome shotgun (WGS) entry which is preliminary data.</text>
</comment>
<reference evidence="1 2" key="1">
    <citation type="journal article" date="2024" name="BMC Genomics">
        <title>De novo assembly and annotation of Popillia japonica's genome with initial clues to its potential as an invasive pest.</title>
        <authorList>
            <person name="Cucini C."/>
            <person name="Boschi S."/>
            <person name="Funari R."/>
            <person name="Cardaioli E."/>
            <person name="Iannotti N."/>
            <person name="Marturano G."/>
            <person name="Paoli F."/>
            <person name="Bruttini M."/>
            <person name="Carapelli A."/>
            <person name="Frati F."/>
            <person name="Nardi F."/>
        </authorList>
    </citation>
    <scope>NUCLEOTIDE SEQUENCE [LARGE SCALE GENOMIC DNA]</scope>
    <source>
        <strain evidence="1">DMR45628</strain>
    </source>
</reference>
<sequence length="109" mass="12480">MANSKAQCGLRGRGRRRVAVDLMYKTAEEDRVDVVIMAEPNVQDRRRVAVDLMYKTAEEDRVDVVIMAEPNKKRVTQSDWLVGHRIDVAIRICNNHMKVVEKGRANGFL</sequence>
<accession>A0AAW1LT71</accession>
<evidence type="ECO:0000313" key="1">
    <source>
        <dbReference type="EMBL" id="KAK9736993.1"/>
    </source>
</evidence>
<proteinExistence type="predicted"/>
<keyword evidence="2" id="KW-1185">Reference proteome</keyword>
<dbReference type="AlphaFoldDB" id="A0AAW1LT71"/>
<dbReference type="Proteomes" id="UP001458880">
    <property type="component" value="Unassembled WGS sequence"/>
</dbReference>
<dbReference type="EMBL" id="JASPKY010000106">
    <property type="protein sequence ID" value="KAK9736993.1"/>
    <property type="molecule type" value="Genomic_DNA"/>
</dbReference>
<organism evidence="1 2">
    <name type="scientific">Popillia japonica</name>
    <name type="common">Japanese beetle</name>
    <dbReference type="NCBI Taxonomy" id="7064"/>
    <lineage>
        <taxon>Eukaryota</taxon>
        <taxon>Metazoa</taxon>
        <taxon>Ecdysozoa</taxon>
        <taxon>Arthropoda</taxon>
        <taxon>Hexapoda</taxon>
        <taxon>Insecta</taxon>
        <taxon>Pterygota</taxon>
        <taxon>Neoptera</taxon>
        <taxon>Endopterygota</taxon>
        <taxon>Coleoptera</taxon>
        <taxon>Polyphaga</taxon>
        <taxon>Scarabaeiformia</taxon>
        <taxon>Scarabaeidae</taxon>
        <taxon>Rutelinae</taxon>
        <taxon>Popillia</taxon>
    </lineage>
</organism>
<gene>
    <name evidence="1" type="ORF">QE152_g11087</name>
</gene>